<accession>A0A5J4KJX4</accession>
<dbReference type="Proteomes" id="UP000326912">
    <property type="component" value="Unassembled WGS sequence"/>
</dbReference>
<sequence length="260" mass="28461">MLKVKERVDTLQGTLSKITVIIKALDKIAPMIDKKSEISTARNILSTVTTTIKTVENILNVATTNIHTVQRVLDKLMSIASQQAEAAQTIEADKQPSGLIAPPDQEATNNQKPDATVTQPDQEVTDNKEPATTVTQPDQEVTDDQKPSATVAQPDQKTKDDKKTVNEVDRPAQQVKEKTTDEVAQPDQETGSDQTKDQDAEIEQEDNPEGNMLGSLKNASIINPDAQSMQQKIEKSRSELPPDSGIVSYPGHVFLVLKEK</sequence>
<proteinExistence type="predicted"/>
<gene>
    <name evidence="2" type="ORF">KDW_06230</name>
</gene>
<keyword evidence="3" id="KW-1185">Reference proteome</keyword>
<dbReference type="EMBL" id="BKZW01000001">
    <property type="protein sequence ID" value="GER86461.1"/>
    <property type="molecule type" value="Genomic_DNA"/>
</dbReference>
<comment type="caution">
    <text evidence="2">The sequence shown here is derived from an EMBL/GenBank/DDBJ whole genome shotgun (WGS) entry which is preliminary data.</text>
</comment>
<feature type="compositionally biased region" description="Basic and acidic residues" evidence="1">
    <location>
        <begin position="156"/>
        <end position="181"/>
    </location>
</feature>
<organism evidence="2 3">
    <name type="scientific">Dictyobacter vulcani</name>
    <dbReference type="NCBI Taxonomy" id="2607529"/>
    <lineage>
        <taxon>Bacteria</taxon>
        <taxon>Bacillati</taxon>
        <taxon>Chloroflexota</taxon>
        <taxon>Ktedonobacteria</taxon>
        <taxon>Ktedonobacterales</taxon>
        <taxon>Dictyobacteraceae</taxon>
        <taxon>Dictyobacter</taxon>
    </lineage>
</organism>
<reference evidence="2 3" key="1">
    <citation type="submission" date="2019-10" db="EMBL/GenBank/DDBJ databases">
        <title>Dictyobacter vulcani sp. nov., within the class Ktedonobacteria, isolated from soil of volcanic Mt. Zao.</title>
        <authorList>
            <person name="Zheng Y."/>
            <person name="Wang C.M."/>
            <person name="Sakai Y."/>
            <person name="Abe K."/>
            <person name="Yokota A."/>
            <person name="Yabe S."/>
        </authorList>
    </citation>
    <scope>NUCLEOTIDE SEQUENCE [LARGE SCALE GENOMIC DNA]</scope>
    <source>
        <strain evidence="2 3">W12</strain>
    </source>
</reference>
<dbReference type="AlphaFoldDB" id="A0A5J4KJX4"/>
<name>A0A5J4KJX4_9CHLR</name>
<feature type="compositionally biased region" description="Polar residues" evidence="1">
    <location>
        <begin position="130"/>
        <end position="139"/>
    </location>
</feature>
<evidence type="ECO:0000313" key="2">
    <source>
        <dbReference type="EMBL" id="GER86461.1"/>
    </source>
</evidence>
<evidence type="ECO:0000313" key="3">
    <source>
        <dbReference type="Proteomes" id="UP000326912"/>
    </source>
</evidence>
<dbReference type="RefSeq" id="WP_151754593.1">
    <property type="nucleotide sequence ID" value="NZ_BKZW01000001.1"/>
</dbReference>
<protein>
    <submittedName>
        <fullName evidence="2">Uncharacterized protein</fullName>
    </submittedName>
</protein>
<feature type="compositionally biased region" description="Polar residues" evidence="1">
    <location>
        <begin position="217"/>
        <end position="231"/>
    </location>
</feature>
<feature type="compositionally biased region" description="Polar residues" evidence="1">
    <location>
        <begin position="106"/>
        <end position="122"/>
    </location>
</feature>
<evidence type="ECO:0000256" key="1">
    <source>
        <dbReference type="SAM" id="MobiDB-lite"/>
    </source>
</evidence>
<feature type="region of interest" description="Disordered" evidence="1">
    <location>
        <begin position="87"/>
        <end position="248"/>
    </location>
</feature>